<organism evidence="3 4">
    <name type="scientific">Anaerovibrio lipolyticus</name>
    <dbReference type="NCBI Taxonomy" id="82374"/>
    <lineage>
        <taxon>Bacteria</taxon>
        <taxon>Bacillati</taxon>
        <taxon>Bacillota</taxon>
        <taxon>Negativicutes</taxon>
        <taxon>Selenomonadales</taxon>
        <taxon>Selenomonadaceae</taxon>
        <taxon>Anaerovibrio</taxon>
    </lineage>
</organism>
<gene>
    <name evidence="3" type="ORF">NZ47_06800</name>
</gene>
<dbReference type="STRING" id="82374.NZ47_06800"/>
<dbReference type="EMBL" id="JSCE01000140">
    <property type="protein sequence ID" value="KHM52086.1"/>
    <property type="molecule type" value="Genomic_DNA"/>
</dbReference>
<dbReference type="PROSITE" id="PS51257">
    <property type="entry name" value="PROKAR_LIPOPROTEIN"/>
    <property type="match status" value="1"/>
</dbReference>
<protein>
    <submittedName>
        <fullName evidence="3">ABC transporter substrate-binding protein</fullName>
    </submittedName>
</protein>
<dbReference type="GO" id="GO:0015888">
    <property type="term" value="P:thiamine transport"/>
    <property type="evidence" value="ECO:0007669"/>
    <property type="project" value="TreeGrafter"/>
</dbReference>
<dbReference type="Pfam" id="PF13531">
    <property type="entry name" value="SBP_bac_11"/>
    <property type="match status" value="1"/>
</dbReference>
<accession>A0A0B2JZP7</accession>
<proteinExistence type="predicted"/>
<keyword evidence="1 2" id="KW-0732">Signal</keyword>
<dbReference type="AlphaFoldDB" id="A0A0B2JZP7"/>
<comment type="caution">
    <text evidence="3">The sequence shown here is derived from an EMBL/GenBank/DDBJ whole genome shotgun (WGS) entry which is preliminary data.</text>
</comment>
<dbReference type="Proteomes" id="UP000030993">
    <property type="component" value="Unassembled WGS sequence"/>
</dbReference>
<dbReference type="PIRSF" id="PIRSF002825">
    <property type="entry name" value="CfbpA"/>
    <property type="match status" value="1"/>
</dbReference>
<feature type="chain" id="PRO_5038827772" evidence="2">
    <location>
        <begin position="22"/>
        <end position="347"/>
    </location>
</feature>
<keyword evidence="4" id="KW-1185">Reference proteome</keyword>
<dbReference type="InterPro" id="IPR026045">
    <property type="entry name" value="Ferric-bd"/>
</dbReference>
<dbReference type="GO" id="GO:0030975">
    <property type="term" value="F:thiamine binding"/>
    <property type="evidence" value="ECO:0007669"/>
    <property type="project" value="TreeGrafter"/>
</dbReference>
<reference evidence="3 4" key="1">
    <citation type="journal article" date="2013" name="PLoS ONE">
        <title>Identification and characterization of three novel lipases belonging to families II and V from Anaerovibrio lipolyticus 5ST.</title>
        <authorList>
            <person name="Prive F."/>
            <person name="Kaderbhai N.N."/>
            <person name="Girdwood S."/>
            <person name="Worgan H.J."/>
            <person name="Pinloche E."/>
            <person name="Scollan N.D."/>
            <person name="Huws S.A."/>
            <person name="Newbold C.J."/>
        </authorList>
    </citation>
    <scope>NUCLEOTIDE SEQUENCE [LARGE SCALE GENOMIC DNA]</scope>
    <source>
        <strain evidence="3 4">5S</strain>
    </source>
</reference>
<dbReference type="eggNOG" id="COG1840">
    <property type="taxonomic scope" value="Bacteria"/>
</dbReference>
<dbReference type="SUPFAM" id="SSF53850">
    <property type="entry name" value="Periplasmic binding protein-like II"/>
    <property type="match status" value="1"/>
</dbReference>
<dbReference type="RefSeq" id="WP_027396156.1">
    <property type="nucleotide sequence ID" value="NZ_CAMKSO010000091.1"/>
</dbReference>
<evidence type="ECO:0000313" key="4">
    <source>
        <dbReference type="Proteomes" id="UP000030993"/>
    </source>
</evidence>
<evidence type="ECO:0000256" key="1">
    <source>
        <dbReference type="ARBA" id="ARBA00022729"/>
    </source>
</evidence>
<evidence type="ECO:0000313" key="3">
    <source>
        <dbReference type="EMBL" id="KHM52086.1"/>
    </source>
</evidence>
<name>A0A0B2JZP7_9FIRM</name>
<dbReference type="Gene3D" id="3.40.190.10">
    <property type="entry name" value="Periplasmic binding protein-like II"/>
    <property type="match status" value="2"/>
</dbReference>
<evidence type="ECO:0000256" key="2">
    <source>
        <dbReference type="SAM" id="SignalP"/>
    </source>
</evidence>
<dbReference type="PANTHER" id="PTHR30006:SF2">
    <property type="entry name" value="ABC TRANSPORTER SUBSTRATE-BINDING PROTEIN"/>
    <property type="match status" value="1"/>
</dbReference>
<dbReference type="GO" id="GO:0030976">
    <property type="term" value="F:thiamine pyrophosphate binding"/>
    <property type="evidence" value="ECO:0007669"/>
    <property type="project" value="TreeGrafter"/>
</dbReference>
<dbReference type="PANTHER" id="PTHR30006">
    <property type="entry name" value="THIAMINE-BINDING PERIPLASMIC PROTEIN-RELATED"/>
    <property type="match status" value="1"/>
</dbReference>
<dbReference type="GO" id="GO:0030288">
    <property type="term" value="C:outer membrane-bounded periplasmic space"/>
    <property type="evidence" value="ECO:0007669"/>
    <property type="project" value="TreeGrafter"/>
</dbReference>
<dbReference type="CDD" id="cd13546">
    <property type="entry name" value="PBP2_BitB"/>
    <property type="match status" value="1"/>
</dbReference>
<sequence>MKLKKLIAGLLGAAMLTVGLAGCGGGGDKDAAKPAGNDENKVVIYCPHPLAFINPLVEEFEKESGVKVEVVAAGTGELLKRVESEKANPLADIFWGGSLSTVKPKAALFEEYRSINEDHIQKDFKNVEGSITRFTDIPSVIMINTNLIGDVKVEGYEDLLNPALKGRIAFADPSKSSSSYEHLINMLYAMGNGNPDNGWDYVTKLSKNLDGKLLSGSSAVYKGVADGEYAVGLTFEEGGAKYVADGAPVKLVYMKEGVISKPDGIYIIKNAKHMENAKKFIDFITSKKAQTLITQKLHRRSVRDDVDAPVGLLPKAEIKSITDDEEVVNKNKKAWLDKFRDIFTSVQ</sequence>
<feature type="signal peptide" evidence="2">
    <location>
        <begin position="1"/>
        <end position="21"/>
    </location>
</feature>